<sequence length="1504" mass="164546">MACLDWRSHTWVLGVFLILAAVPIVWGFTDPRDVYAITQLHASLGFPLLPGWIPGGDPCGPPSWQGVECVNANITAIKLNGANLGGELSEDLGSFVSIILIDLSNNHIGGSIPTDLPTTLRSFFLSDNQFTGRIPDTLSLLGQLTDLSLNNNQLTGPLPDAFEPLKDLINMDLSGNSLTSQLPSSMGNLSSLTTLHLQNNSLTGVLDVLQDLPLIDLNIENNLFSGPIPDRLLSIPNFRRAGNPFNTTILPSPPTSPPILPPSKAPSPQSVPGSQVHRPSTPLPESGRDEKKHTTNKITWIAVGGLLVVLVLLVVLCLSMSRCCRGRRLSEKTSKSHEMGTYGVLPETHRRDQSSQNPLFQVEKGSQAASKKMDLQPAIGGSRSNNAFQKQGKDHRIDMMGSRDTDLPPGHLPFPLLPAERIVADPTFTPVTARGNGSKIVESSKFFTIASLQQYTNSFSQENLIGRGTLGTVYRAQLPDGKVLAVKKLDKAASAHLSDREFLGLVSSISKLRHENIVELVGYCLEHGQRLLVYNYCRNGTLDEALNLDDEINKKLSWNVRMRLALQAAKALEYLHEVCQPPVMHRNFKSCNVLLEDDLTVRVSDCGLAPLLSTNSMAKLQESGYGAPELELGSYSCQSDVYSFGVVMLQLLTGRKSYDRFRPRAEQHLVRWALSRLHDIDALSRMVDPSLNAAYPSKSLSRVADIISLCIQSFCGHTSPVESAAFDSAEVLVVAGSSSGAIKLWDLEETKMVRTLSGHRSYCTAVEFHPFGEFFASGSMDTNLKIWDIRKKGCIHTYKGHTRGISTIRFTPDGRWVVSGGFDNVVKVWDLTAGKLLHDFKFHEGHIRSIEFHPLEFLLATGSADKTVKFWDLETFEMIGTARREATGVRAITFHPDGRTLFCGLDDTLKVYSWEPVICHDSVDMGWSTLGDLCIHDGKLLGGAYYENSVAVWVADVSLIEPYGTRLAPEQHSQSEQKCDTEERLMEKEESHVKLKSNLRSRTPDSDSKEIKTIYVDRVNSISSKTVDPVDVPKVVHPSDSKEINAVGIQKRGPAASLPAKSNAPAVNRSLIMPSIVPRDGPDGKDSVGSRRESIASGKASSGISAKPPHTRRLSTGRFDMERMSVSLESVPLPSKKDSNVHNRLVADENAKEFSEEKQQSNIKTAAEKIDRTSPPATAPSMGGDQILNSSKGVNSVKVVNGVAVVRGRTRSLVERLKRKEKIDVDEIHTPNRDSGVPTETVATPLSQIEPSSGMPAQPVSTPPPQAELRSGVPAQPVATPLPQVEISSVVPAQPVKTPPFQAELRSGVPAHPIATPPSQLELSSCVPAQPVKLPRSQNSGQQIALREQSTLDDNNVIENLMQNHDVLLSTFRSRLTKLQVVRHFWERNDVKGAINAVRKLPDHSVQADVVGVLIERMEVITLDLFSCLLPVLLGLLDSKVERHSSVSLEMLLKLVAVFGTVVRSTVSAPPAVGVDLHAEERLVCCKKCFTHLQNVQKMLPELV</sequence>
<feature type="non-terminal residue" evidence="28">
    <location>
        <position position="1504"/>
    </location>
</feature>
<dbReference type="GO" id="GO:0005874">
    <property type="term" value="C:microtubule"/>
    <property type="evidence" value="ECO:0007669"/>
    <property type="project" value="UniProtKB-KW"/>
</dbReference>
<dbReference type="CDD" id="cd00200">
    <property type="entry name" value="WD40"/>
    <property type="match status" value="1"/>
</dbReference>
<dbReference type="Pfam" id="PF07714">
    <property type="entry name" value="PK_Tyr_Ser-Thr"/>
    <property type="match status" value="1"/>
</dbReference>
<dbReference type="GO" id="GO:0006952">
    <property type="term" value="P:defense response"/>
    <property type="evidence" value="ECO:0007669"/>
    <property type="project" value="UniProtKB-ARBA"/>
</dbReference>
<accession>A0AAW2WMN2</accession>
<dbReference type="Gene3D" id="2.130.10.10">
    <property type="entry name" value="YVTN repeat-like/Quinoprotein amine dehydrogenase"/>
    <property type="match status" value="2"/>
</dbReference>
<dbReference type="SUPFAM" id="SSF50978">
    <property type="entry name" value="WD40 repeat-like"/>
    <property type="match status" value="1"/>
</dbReference>
<dbReference type="InterPro" id="IPR003591">
    <property type="entry name" value="Leu-rich_rpt_typical-subtyp"/>
</dbReference>
<evidence type="ECO:0000256" key="11">
    <source>
        <dbReference type="ARBA" id="ARBA00022701"/>
    </source>
</evidence>
<feature type="domain" description="Protein kinase" evidence="27">
    <location>
        <begin position="459"/>
        <end position="715"/>
    </location>
</feature>
<dbReference type="Pfam" id="PF13925">
    <property type="entry name" value="Katanin_con80"/>
    <property type="match status" value="1"/>
</dbReference>
<gene>
    <name evidence="28" type="ORF">Slati_2001000</name>
</gene>
<keyword evidence="11" id="KW-0493">Microtubule</keyword>
<organism evidence="28">
    <name type="scientific">Sesamum latifolium</name>
    <dbReference type="NCBI Taxonomy" id="2727402"/>
    <lineage>
        <taxon>Eukaryota</taxon>
        <taxon>Viridiplantae</taxon>
        <taxon>Streptophyta</taxon>
        <taxon>Embryophyta</taxon>
        <taxon>Tracheophyta</taxon>
        <taxon>Spermatophyta</taxon>
        <taxon>Magnoliopsida</taxon>
        <taxon>eudicotyledons</taxon>
        <taxon>Gunneridae</taxon>
        <taxon>Pentapetalae</taxon>
        <taxon>asterids</taxon>
        <taxon>lamiids</taxon>
        <taxon>Lamiales</taxon>
        <taxon>Pedaliaceae</taxon>
        <taxon>Sesamum</taxon>
    </lineage>
</organism>
<evidence type="ECO:0000256" key="13">
    <source>
        <dbReference type="ARBA" id="ARBA00022729"/>
    </source>
</evidence>
<keyword evidence="13 26" id="KW-0732">Signal</keyword>
<evidence type="ECO:0000256" key="10">
    <source>
        <dbReference type="ARBA" id="ARBA00022692"/>
    </source>
</evidence>
<dbReference type="EMBL" id="JACGWN010000007">
    <property type="protein sequence ID" value="KAL0442783.1"/>
    <property type="molecule type" value="Genomic_DNA"/>
</dbReference>
<evidence type="ECO:0000256" key="24">
    <source>
        <dbReference type="SAM" id="MobiDB-lite"/>
    </source>
</evidence>
<keyword evidence="14" id="KW-0677">Repeat</keyword>
<dbReference type="PANTHER" id="PTHR19845:SF15">
    <property type="entry name" value="KATANIN P80 WD40 REPEAT-CONTAINING SUBUNIT B1 HOMOLOG KTN80.2"/>
    <property type="match status" value="1"/>
</dbReference>
<reference evidence="28" key="1">
    <citation type="submission" date="2020-06" db="EMBL/GenBank/DDBJ databases">
        <authorList>
            <person name="Li T."/>
            <person name="Hu X."/>
            <person name="Zhang T."/>
            <person name="Song X."/>
            <person name="Zhang H."/>
            <person name="Dai N."/>
            <person name="Sheng W."/>
            <person name="Hou X."/>
            <person name="Wei L."/>
        </authorList>
    </citation>
    <scope>NUCLEOTIDE SEQUENCE</scope>
    <source>
        <strain evidence="28">KEN1</strain>
        <tissue evidence="28">Leaf</tissue>
    </source>
</reference>
<protein>
    <recommendedName>
        <fullName evidence="6">Leucine-rich repeat and WD repeat-containing protein 1</fullName>
    </recommendedName>
    <alternativeName>
        <fullName evidence="22">Origin recognition complex-associated protein</fullName>
    </alternativeName>
</protein>
<reference evidence="28" key="2">
    <citation type="journal article" date="2024" name="Plant">
        <title>Genomic evolution and insights into agronomic trait innovations of Sesamum species.</title>
        <authorList>
            <person name="Miao H."/>
            <person name="Wang L."/>
            <person name="Qu L."/>
            <person name="Liu H."/>
            <person name="Sun Y."/>
            <person name="Le M."/>
            <person name="Wang Q."/>
            <person name="Wei S."/>
            <person name="Zheng Y."/>
            <person name="Lin W."/>
            <person name="Duan Y."/>
            <person name="Cao H."/>
            <person name="Xiong S."/>
            <person name="Wang X."/>
            <person name="Wei L."/>
            <person name="Li C."/>
            <person name="Ma Q."/>
            <person name="Ju M."/>
            <person name="Zhao R."/>
            <person name="Li G."/>
            <person name="Mu C."/>
            <person name="Tian Q."/>
            <person name="Mei H."/>
            <person name="Zhang T."/>
            <person name="Gao T."/>
            <person name="Zhang H."/>
        </authorList>
    </citation>
    <scope>NUCLEOTIDE SEQUENCE</scope>
    <source>
        <strain evidence="28">KEN1</strain>
    </source>
</reference>
<keyword evidence="19" id="KW-0675">Receptor</keyword>
<evidence type="ECO:0000256" key="21">
    <source>
        <dbReference type="ARBA" id="ARBA00023328"/>
    </source>
</evidence>
<dbReference type="GO" id="GO:0005524">
    <property type="term" value="F:ATP binding"/>
    <property type="evidence" value="ECO:0007669"/>
    <property type="project" value="InterPro"/>
</dbReference>
<keyword evidence="16" id="KW-0158">Chromosome</keyword>
<dbReference type="Gene3D" id="1.10.510.10">
    <property type="entry name" value="Transferase(Phosphotransferase) domain 1"/>
    <property type="match status" value="1"/>
</dbReference>
<keyword evidence="15" id="KW-0995">Kinetochore</keyword>
<evidence type="ECO:0000256" key="12">
    <source>
        <dbReference type="ARBA" id="ARBA00022705"/>
    </source>
</evidence>
<keyword evidence="17 25" id="KW-1133">Transmembrane helix</keyword>
<dbReference type="GO" id="GO:0000776">
    <property type="term" value="C:kinetochore"/>
    <property type="evidence" value="ECO:0007669"/>
    <property type="project" value="UniProtKB-KW"/>
</dbReference>
<dbReference type="GO" id="GO:0016020">
    <property type="term" value="C:membrane"/>
    <property type="evidence" value="ECO:0007669"/>
    <property type="project" value="UniProtKB-SubCell"/>
</dbReference>
<dbReference type="Pfam" id="PF00560">
    <property type="entry name" value="LRR_1"/>
    <property type="match status" value="3"/>
</dbReference>
<feature type="chain" id="PRO_5044013980" description="Leucine-rich repeat and WD repeat-containing protein 1" evidence="26">
    <location>
        <begin position="28"/>
        <end position="1504"/>
    </location>
</feature>
<keyword evidence="10 25" id="KW-0812">Transmembrane</keyword>
<dbReference type="InterPro" id="IPR001245">
    <property type="entry name" value="Ser-Thr/Tyr_kinase_cat_dom"/>
</dbReference>
<evidence type="ECO:0000313" key="28">
    <source>
        <dbReference type="EMBL" id="KAL0442783.1"/>
    </source>
</evidence>
<evidence type="ECO:0000256" key="18">
    <source>
        <dbReference type="ARBA" id="ARBA00023136"/>
    </source>
</evidence>
<feature type="transmembrane region" description="Helical" evidence="25">
    <location>
        <begin position="298"/>
        <end position="318"/>
    </location>
</feature>
<keyword evidence="12" id="KW-0235">DNA replication</keyword>
<evidence type="ECO:0000256" key="14">
    <source>
        <dbReference type="ARBA" id="ARBA00022737"/>
    </source>
</evidence>
<feature type="region of interest" description="Disordered" evidence="24">
    <location>
        <begin position="244"/>
        <end position="291"/>
    </location>
</feature>
<evidence type="ECO:0000256" key="5">
    <source>
        <dbReference type="ARBA" id="ARBA00007545"/>
    </source>
</evidence>
<dbReference type="PROSITE" id="PS50294">
    <property type="entry name" value="WD_REPEATS_REGION"/>
    <property type="match status" value="4"/>
</dbReference>
<dbReference type="Gene3D" id="3.80.10.10">
    <property type="entry name" value="Ribonuclease Inhibitor"/>
    <property type="match status" value="1"/>
</dbReference>
<dbReference type="InterPro" id="IPR019775">
    <property type="entry name" value="WD40_repeat_CS"/>
</dbReference>
<dbReference type="SUPFAM" id="SSF52058">
    <property type="entry name" value="L domain-like"/>
    <property type="match status" value="1"/>
</dbReference>
<feature type="compositionally biased region" description="Low complexity" evidence="24">
    <location>
        <begin position="1095"/>
        <end position="1107"/>
    </location>
</feature>
<dbReference type="GO" id="GO:0008017">
    <property type="term" value="F:microtubule binding"/>
    <property type="evidence" value="ECO:0007669"/>
    <property type="project" value="InterPro"/>
</dbReference>
<dbReference type="GO" id="GO:0006260">
    <property type="term" value="P:DNA replication"/>
    <property type="evidence" value="ECO:0007669"/>
    <property type="project" value="UniProtKB-KW"/>
</dbReference>
<keyword evidence="7" id="KW-0963">Cytoplasm</keyword>
<evidence type="ECO:0000256" key="1">
    <source>
        <dbReference type="ARBA" id="ARBA00004245"/>
    </source>
</evidence>
<dbReference type="InterPro" id="IPR015943">
    <property type="entry name" value="WD40/YVTN_repeat-like_dom_sf"/>
</dbReference>
<dbReference type="Gene3D" id="3.30.200.20">
    <property type="entry name" value="Phosphorylase Kinase, domain 1"/>
    <property type="match status" value="1"/>
</dbReference>
<feature type="compositionally biased region" description="Basic and acidic residues" evidence="24">
    <location>
        <begin position="1080"/>
        <end position="1094"/>
    </location>
</feature>
<feature type="region of interest" description="Disordered" evidence="24">
    <location>
        <begin position="1247"/>
        <end position="1272"/>
    </location>
</feature>
<evidence type="ECO:0000256" key="6">
    <source>
        <dbReference type="ARBA" id="ARBA00015536"/>
    </source>
</evidence>
<dbReference type="InterPro" id="IPR032675">
    <property type="entry name" value="LRR_dom_sf"/>
</dbReference>
<dbReference type="GO" id="GO:0051707">
    <property type="term" value="P:response to other organism"/>
    <property type="evidence" value="ECO:0007669"/>
    <property type="project" value="UniProtKB-ARBA"/>
</dbReference>
<evidence type="ECO:0000259" key="27">
    <source>
        <dbReference type="PROSITE" id="PS50011"/>
    </source>
</evidence>
<proteinExistence type="inferred from homology"/>
<dbReference type="SUPFAM" id="SSF56112">
    <property type="entry name" value="Protein kinase-like (PK-like)"/>
    <property type="match status" value="1"/>
</dbReference>
<evidence type="ECO:0000256" key="20">
    <source>
        <dbReference type="ARBA" id="ARBA00023212"/>
    </source>
</evidence>
<dbReference type="GO" id="GO:0007019">
    <property type="term" value="P:microtubule depolymerization"/>
    <property type="evidence" value="ECO:0007669"/>
    <property type="project" value="TreeGrafter"/>
</dbReference>
<feature type="region of interest" description="Disordered" evidence="24">
    <location>
        <begin position="1074"/>
        <end position="1118"/>
    </location>
</feature>
<feature type="repeat" description="WD" evidence="23">
    <location>
        <begin position="840"/>
        <end position="881"/>
    </location>
</feature>
<dbReference type="InterPro" id="IPR011009">
    <property type="entry name" value="Kinase-like_dom_sf"/>
</dbReference>
<feature type="repeat" description="WD" evidence="23">
    <location>
        <begin position="714"/>
        <end position="755"/>
    </location>
</feature>
<dbReference type="Pfam" id="PF00400">
    <property type="entry name" value="WD40"/>
    <property type="match status" value="5"/>
</dbReference>
<keyword evidence="20" id="KW-0206">Cytoskeleton</keyword>
<dbReference type="SMART" id="SM00369">
    <property type="entry name" value="LRR_TYP"/>
    <property type="match status" value="2"/>
</dbReference>
<dbReference type="GO" id="GO:0000781">
    <property type="term" value="C:chromosome, telomeric region"/>
    <property type="evidence" value="ECO:0007669"/>
    <property type="project" value="UniProtKB-SubCell"/>
</dbReference>
<dbReference type="PRINTS" id="PR00320">
    <property type="entry name" value="GPROTEINBRPT"/>
</dbReference>
<comment type="caution">
    <text evidence="28">The sequence shown here is derived from an EMBL/GenBank/DDBJ whole genome shotgun (WGS) entry which is preliminary data.</text>
</comment>
<evidence type="ECO:0000256" key="8">
    <source>
        <dbReference type="ARBA" id="ARBA00022574"/>
    </source>
</evidence>
<evidence type="ECO:0000256" key="2">
    <source>
        <dbReference type="ARBA" id="ARBA00004370"/>
    </source>
</evidence>
<dbReference type="InterPro" id="IPR001680">
    <property type="entry name" value="WD40_rpt"/>
</dbReference>
<feature type="signal peptide" evidence="26">
    <location>
        <begin position="1"/>
        <end position="27"/>
    </location>
</feature>
<feature type="repeat" description="WD" evidence="23">
    <location>
        <begin position="798"/>
        <end position="839"/>
    </location>
</feature>
<dbReference type="GO" id="GO:0051013">
    <property type="term" value="P:microtubule severing"/>
    <property type="evidence" value="ECO:0007669"/>
    <property type="project" value="InterPro"/>
</dbReference>
<evidence type="ECO:0000256" key="23">
    <source>
        <dbReference type="PROSITE-ProRule" id="PRU00221"/>
    </source>
</evidence>
<dbReference type="FunFam" id="3.80.10.10:FF:000062">
    <property type="entry name" value="protein STRUBBELIG-RECEPTOR FAMILY 3"/>
    <property type="match status" value="1"/>
</dbReference>
<dbReference type="InterPro" id="IPR020472">
    <property type="entry name" value="WD40_PAC1"/>
</dbReference>
<dbReference type="PROSITE" id="PS50082">
    <property type="entry name" value="WD_REPEATS_2"/>
    <property type="match status" value="4"/>
</dbReference>
<dbReference type="InterPro" id="IPR026962">
    <property type="entry name" value="KTNB1"/>
</dbReference>
<keyword evidence="9" id="KW-0433">Leucine-rich repeat</keyword>
<dbReference type="GO" id="GO:0008352">
    <property type="term" value="C:katanin complex"/>
    <property type="evidence" value="ECO:0007669"/>
    <property type="project" value="InterPro"/>
</dbReference>
<feature type="compositionally biased region" description="Pro residues" evidence="24">
    <location>
        <begin position="251"/>
        <end position="265"/>
    </location>
</feature>
<keyword evidence="16" id="KW-0779">Telomere</keyword>
<dbReference type="FunFam" id="3.30.200.20:FF:000125">
    <property type="entry name" value="Protein STRUBBELIG-RECEPTOR FAMILY 8"/>
    <property type="match status" value="1"/>
</dbReference>
<feature type="region of interest" description="Disordered" evidence="24">
    <location>
        <begin position="1169"/>
        <end position="1190"/>
    </location>
</feature>
<evidence type="ECO:0000256" key="9">
    <source>
        <dbReference type="ARBA" id="ARBA00022614"/>
    </source>
</evidence>
<evidence type="ECO:0000256" key="7">
    <source>
        <dbReference type="ARBA" id="ARBA00022490"/>
    </source>
</evidence>
<comment type="similarity">
    <text evidence="5">Belongs to the LRWD1 family.</text>
</comment>
<keyword evidence="8 23" id="KW-0853">WD repeat</keyword>
<evidence type="ECO:0000256" key="3">
    <source>
        <dbReference type="ARBA" id="ARBA00004574"/>
    </source>
</evidence>
<evidence type="ECO:0000256" key="17">
    <source>
        <dbReference type="ARBA" id="ARBA00022989"/>
    </source>
</evidence>
<dbReference type="InterPro" id="IPR028021">
    <property type="entry name" value="Katanin_C-terminal"/>
</dbReference>
<evidence type="ECO:0000256" key="4">
    <source>
        <dbReference type="ARBA" id="ARBA00004629"/>
    </source>
</evidence>
<dbReference type="GO" id="GO:0004672">
    <property type="term" value="F:protein kinase activity"/>
    <property type="evidence" value="ECO:0007669"/>
    <property type="project" value="InterPro"/>
</dbReference>
<evidence type="ECO:0000256" key="22">
    <source>
        <dbReference type="ARBA" id="ARBA00033046"/>
    </source>
</evidence>
<dbReference type="InterPro" id="IPR001611">
    <property type="entry name" value="Leu-rich_rpt"/>
</dbReference>
<evidence type="ECO:0000256" key="26">
    <source>
        <dbReference type="SAM" id="SignalP"/>
    </source>
</evidence>
<dbReference type="InterPro" id="IPR036322">
    <property type="entry name" value="WD40_repeat_dom_sf"/>
</dbReference>
<evidence type="ECO:0000256" key="16">
    <source>
        <dbReference type="ARBA" id="ARBA00022895"/>
    </source>
</evidence>
<dbReference type="FunFam" id="1.10.510.10:FF:000095">
    <property type="entry name" value="protein STRUBBELIG-RECEPTOR FAMILY 8"/>
    <property type="match status" value="1"/>
</dbReference>
<dbReference type="PROSITE" id="PS00678">
    <property type="entry name" value="WD_REPEATS_1"/>
    <property type="match status" value="2"/>
</dbReference>
<evidence type="ECO:0000256" key="25">
    <source>
        <dbReference type="SAM" id="Phobius"/>
    </source>
</evidence>
<dbReference type="SMART" id="SM00320">
    <property type="entry name" value="WD40"/>
    <property type="match status" value="5"/>
</dbReference>
<keyword evidence="21" id="KW-0137">Centromere</keyword>
<dbReference type="InterPro" id="IPR000719">
    <property type="entry name" value="Prot_kinase_dom"/>
</dbReference>
<dbReference type="HAMAP" id="MF_03022">
    <property type="entry name" value="Katanin_p80_B1"/>
    <property type="match status" value="1"/>
</dbReference>
<name>A0AAW2WMN2_9LAMI</name>
<keyword evidence="18 25" id="KW-0472">Membrane</keyword>
<feature type="repeat" description="WD" evidence="23">
    <location>
        <begin position="756"/>
        <end position="797"/>
    </location>
</feature>
<dbReference type="PROSITE" id="PS50011">
    <property type="entry name" value="PROTEIN_KINASE_DOM"/>
    <property type="match status" value="1"/>
</dbReference>
<evidence type="ECO:0000256" key="19">
    <source>
        <dbReference type="ARBA" id="ARBA00023170"/>
    </source>
</evidence>
<evidence type="ECO:0000256" key="15">
    <source>
        <dbReference type="ARBA" id="ARBA00022838"/>
    </source>
</evidence>
<comment type="subcellular location">
    <subcellularLocation>
        <location evidence="4">Chromosome</location>
        <location evidence="4">Centromere</location>
        <location evidence="4">Kinetochore</location>
    </subcellularLocation>
    <subcellularLocation>
        <location evidence="3">Chromosome</location>
        <location evidence="3">Telomere</location>
    </subcellularLocation>
    <subcellularLocation>
        <location evidence="1">Cytoplasm</location>
        <location evidence="1">Cytoskeleton</location>
    </subcellularLocation>
    <subcellularLocation>
        <location evidence="2">Membrane</location>
    </subcellularLocation>
</comment>
<dbReference type="PANTHER" id="PTHR19845">
    <property type="entry name" value="KATANIN P80 SUBUNIT"/>
    <property type="match status" value="1"/>
</dbReference>
<dbReference type="FunFam" id="2.130.10.10:FF:000897">
    <property type="entry name" value="Katanin p80 WD40 repeat-containing subunit B1 homolog"/>
    <property type="match status" value="1"/>
</dbReference>